<name>A0A2T7E7N4_9POAL</name>
<organism evidence="2 3">
    <name type="scientific">Panicum hallii var. hallii</name>
    <dbReference type="NCBI Taxonomy" id="1504633"/>
    <lineage>
        <taxon>Eukaryota</taxon>
        <taxon>Viridiplantae</taxon>
        <taxon>Streptophyta</taxon>
        <taxon>Embryophyta</taxon>
        <taxon>Tracheophyta</taxon>
        <taxon>Spermatophyta</taxon>
        <taxon>Magnoliopsida</taxon>
        <taxon>Liliopsida</taxon>
        <taxon>Poales</taxon>
        <taxon>Poaceae</taxon>
        <taxon>PACMAD clade</taxon>
        <taxon>Panicoideae</taxon>
        <taxon>Panicodae</taxon>
        <taxon>Paniceae</taxon>
        <taxon>Panicinae</taxon>
        <taxon>Panicum</taxon>
        <taxon>Panicum sect. Panicum</taxon>
    </lineage>
</organism>
<keyword evidence="3" id="KW-1185">Reference proteome</keyword>
<reference evidence="2 3" key="1">
    <citation type="submission" date="2018-04" db="EMBL/GenBank/DDBJ databases">
        <title>WGS assembly of Panicum hallii var. hallii HAL2.</title>
        <authorList>
            <person name="Lovell J."/>
            <person name="Jenkins J."/>
            <person name="Lowry D."/>
            <person name="Mamidi S."/>
            <person name="Sreedasyam A."/>
            <person name="Weng X."/>
            <person name="Barry K."/>
            <person name="Bonette J."/>
            <person name="Campitelli B."/>
            <person name="Daum C."/>
            <person name="Gordon S."/>
            <person name="Gould B."/>
            <person name="Lipzen A."/>
            <person name="MacQueen A."/>
            <person name="Palacio-Mejia J."/>
            <person name="Plott C."/>
            <person name="Shakirov E."/>
            <person name="Shu S."/>
            <person name="Yoshinaga Y."/>
            <person name="Zane M."/>
            <person name="Rokhsar D."/>
            <person name="Grimwood J."/>
            <person name="Schmutz J."/>
            <person name="Juenger T."/>
        </authorList>
    </citation>
    <scope>NUCLEOTIDE SEQUENCE [LARGE SCALE GENOMIC DNA]</scope>
    <source>
        <strain evidence="3">cv. HAL2</strain>
    </source>
</reference>
<feature type="compositionally biased region" description="Basic and acidic residues" evidence="1">
    <location>
        <begin position="1"/>
        <end position="18"/>
    </location>
</feature>
<accession>A0A2T7E7N4</accession>
<dbReference type="EMBL" id="CM009751">
    <property type="protein sequence ID" value="PUZ63840.1"/>
    <property type="molecule type" value="Genomic_DNA"/>
</dbReference>
<gene>
    <name evidence="2" type="ORF">GQ55_3G098900</name>
</gene>
<evidence type="ECO:0000256" key="1">
    <source>
        <dbReference type="SAM" id="MobiDB-lite"/>
    </source>
</evidence>
<evidence type="ECO:0000313" key="2">
    <source>
        <dbReference type="EMBL" id="PUZ63840.1"/>
    </source>
</evidence>
<proteinExistence type="predicted"/>
<protein>
    <submittedName>
        <fullName evidence="2">Uncharacterized protein</fullName>
    </submittedName>
</protein>
<sequence length="61" mass="7455">MESRVARRAPERREKESRGGTGRRGRRFQRAEITARRLRWWRCDRPPLPTANNLRHYRRAP</sequence>
<dbReference type="AlphaFoldDB" id="A0A2T7E7N4"/>
<evidence type="ECO:0000313" key="3">
    <source>
        <dbReference type="Proteomes" id="UP000244336"/>
    </source>
</evidence>
<feature type="region of interest" description="Disordered" evidence="1">
    <location>
        <begin position="1"/>
        <end position="29"/>
    </location>
</feature>
<dbReference type="Proteomes" id="UP000244336">
    <property type="component" value="Chromosome 3"/>
</dbReference>
<dbReference type="Gramene" id="PUZ63840">
    <property type="protein sequence ID" value="PUZ63840"/>
    <property type="gene ID" value="GQ55_3G098900"/>
</dbReference>